<keyword evidence="4" id="KW-1185">Reference proteome</keyword>
<name>A0ABV6HLQ7_9SPHI</name>
<feature type="coiled-coil region" evidence="1">
    <location>
        <begin position="99"/>
        <end position="185"/>
    </location>
</feature>
<proteinExistence type="predicted"/>
<dbReference type="Proteomes" id="UP001589774">
    <property type="component" value="Unassembled WGS sequence"/>
</dbReference>
<evidence type="ECO:0000256" key="1">
    <source>
        <dbReference type="SAM" id="Coils"/>
    </source>
</evidence>
<keyword evidence="2" id="KW-0732">Signal</keyword>
<evidence type="ECO:0000313" key="4">
    <source>
        <dbReference type="Proteomes" id="UP001589774"/>
    </source>
</evidence>
<keyword evidence="1" id="KW-0175">Coiled coil</keyword>
<accession>A0ABV6HLQ7</accession>
<protein>
    <submittedName>
        <fullName evidence="3">Uncharacterized protein</fullName>
    </submittedName>
</protein>
<dbReference type="RefSeq" id="WP_130855713.1">
    <property type="nucleotide sequence ID" value="NZ_JBHLWO010000002.1"/>
</dbReference>
<feature type="signal peptide" evidence="2">
    <location>
        <begin position="1"/>
        <end position="19"/>
    </location>
</feature>
<gene>
    <name evidence="3" type="ORF">ACFFI0_15795</name>
</gene>
<feature type="chain" id="PRO_5046044420" evidence="2">
    <location>
        <begin position="20"/>
        <end position="203"/>
    </location>
</feature>
<organism evidence="3 4">
    <name type="scientific">Olivibacter oleidegradans</name>
    <dbReference type="NCBI Taxonomy" id="760123"/>
    <lineage>
        <taxon>Bacteria</taxon>
        <taxon>Pseudomonadati</taxon>
        <taxon>Bacteroidota</taxon>
        <taxon>Sphingobacteriia</taxon>
        <taxon>Sphingobacteriales</taxon>
        <taxon>Sphingobacteriaceae</taxon>
        <taxon>Olivibacter</taxon>
    </lineage>
</organism>
<reference evidence="3 4" key="1">
    <citation type="submission" date="2024-09" db="EMBL/GenBank/DDBJ databases">
        <authorList>
            <person name="Sun Q."/>
            <person name="Mori K."/>
        </authorList>
    </citation>
    <scope>NUCLEOTIDE SEQUENCE [LARGE SCALE GENOMIC DNA]</scope>
    <source>
        <strain evidence="3 4">CCM 7765</strain>
    </source>
</reference>
<evidence type="ECO:0000256" key="2">
    <source>
        <dbReference type="SAM" id="SignalP"/>
    </source>
</evidence>
<dbReference type="EMBL" id="JBHLWO010000002">
    <property type="protein sequence ID" value="MFC0319785.1"/>
    <property type="molecule type" value="Genomic_DNA"/>
</dbReference>
<comment type="caution">
    <text evidence="3">The sequence shown here is derived from an EMBL/GenBank/DDBJ whole genome shotgun (WGS) entry which is preliminary data.</text>
</comment>
<sequence>MKTLLIVALLGTSVLSAQASALVLSDVSHVGKIEEKKSEAEELKQKVEVQLYNLNMLNKQFKMAQEAIKNSKGSHKDIDKDFEYFHSLLLEDSKTQDNAKEIDESVQRLKKEYARKHKNRAAYELKEQKSLATSMQKELNSHIRECKSLKAKYKKYLDGNVSPELRDLETKLEETEKILKESTESNIQNATYYDRKLEDIKKV</sequence>
<feature type="coiled-coil region" evidence="1">
    <location>
        <begin position="30"/>
        <end position="60"/>
    </location>
</feature>
<evidence type="ECO:0000313" key="3">
    <source>
        <dbReference type="EMBL" id="MFC0319785.1"/>
    </source>
</evidence>